<comment type="similarity">
    <text evidence="12">Belongs to the phospholipase D family. Cardiolipin synthase subfamily.</text>
</comment>
<feature type="transmembrane region" description="Helical" evidence="12">
    <location>
        <begin position="36"/>
        <end position="54"/>
    </location>
</feature>
<evidence type="ECO:0000256" key="12">
    <source>
        <dbReference type="HAMAP-Rule" id="MF_01916"/>
    </source>
</evidence>
<dbReference type="Pfam" id="PF13091">
    <property type="entry name" value="PLDc_2"/>
    <property type="match status" value="2"/>
</dbReference>
<feature type="active site" evidence="12">
    <location>
        <position position="391"/>
    </location>
</feature>
<name>A0ABX4EM34_SEGBR</name>
<keyword evidence="10 12" id="KW-0594">Phospholipid biosynthesis</keyword>
<evidence type="ECO:0000256" key="7">
    <source>
        <dbReference type="ARBA" id="ARBA00022989"/>
    </source>
</evidence>
<dbReference type="PANTHER" id="PTHR21248:SF22">
    <property type="entry name" value="PHOSPHOLIPASE D"/>
    <property type="match status" value="1"/>
</dbReference>
<dbReference type="InterPro" id="IPR027379">
    <property type="entry name" value="CLS_N"/>
</dbReference>
<reference evidence="15 16" key="1">
    <citation type="submission" date="2017-08" db="EMBL/GenBank/DDBJ databases">
        <title>Comparative genomics of non-oral Prevotella species.</title>
        <authorList>
            <person name="Accetto T."/>
            <person name="Nograsek B."/>
            <person name="Avgustin G."/>
        </authorList>
    </citation>
    <scope>NUCLEOTIDE SEQUENCE [LARGE SCALE GENOMIC DNA]</scope>
    <source>
        <strain evidence="15 16">TC1-1</strain>
    </source>
</reference>
<evidence type="ECO:0000256" key="4">
    <source>
        <dbReference type="ARBA" id="ARBA00022679"/>
    </source>
</evidence>
<keyword evidence="5 12" id="KW-0812">Transmembrane</keyword>
<feature type="active site" evidence="12">
    <location>
        <position position="393"/>
    </location>
</feature>
<accession>A0ABX4EM34</accession>
<evidence type="ECO:0000256" key="3">
    <source>
        <dbReference type="ARBA" id="ARBA00022516"/>
    </source>
</evidence>
<evidence type="ECO:0000313" key="15">
    <source>
        <dbReference type="EMBL" id="OYP56455.1"/>
    </source>
</evidence>
<feature type="active site" evidence="12">
    <location>
        <position position="221"/>
    </location>
</feature>
<dbReference type="InterPro" id="IPR022924">
    <property type="entry name" value="Cardiolipin_synthase"/>
</dbReference>
<keyword evidence="8 12" id="KW-0443">Lipid metabolism</keyword>
<evidence type="ECO:0000256" key="13">
    <source>
        <dbReference type="NCBIfam" id="TIGR04265"/>
    </source>
</evidence>
<keyword evidence="6" id="KW-0677">Repeat</keyword>
<comment type="subcellular location">
    <subcellularLocation>
        <location evidence="1 12">Cell membrane</location>
        <topology evidence="1 12">Multi-pass membrane protein</topology>
    </subcellularLocation>
</comment>
<dbReference type="CDD" id="cd09110">
    <property type="entry name" value="PLDc_CLS_1"/>
    <property type="match status" value="1"/>
</dbReference>
<keyword evidence="4 12" id="KW-0808">Transferase</keyword>
<keyword evidence="2 12" id="KW-1003">Cell membrane</keyword>
<evidence type="ECO:0000256" key="9">
    <source>
        <dbReference type="ARBA" id="ARBA00023136"/>
    </source>
</evidence>
<dbReference type="RefSeq" id="WP_006283015.1">
    <property type="nucleotide sequence ID" value="NZ_BPTR01000001.1"/>
</dbReference>
<protein>
    <recommendedName>
        <fullName evidence="12 13">Cardiolipin synthase</fullName>
        <shortName evidence="12">CL synthase</shortName>
        <ecNumber evidence="12 13">2.7.8.-</ecNumber>
    </recommendedName>
</protein>
<evidence type="ECO:0000256" key="1">
    <source>
        <dbReference type="ARBA" id="ARBA00004651"/>
    </source>
</evidence>
<evidence type="ECO:0000256" key="10">
    <source>
        <dbReference type="ARBA" id="ARBA00023209"/>
    </source>
</evidence>
<feature type="transmembrane region" description="Helical" evidence="12">
    <location>
        <begin position="6"/>
        <end position="24"/>
    </location>
</feature>
<comment type="caution">
    <text evidence="15">The sequence shown here is derived from an EMBL/GenBank/DDBJ whole genome shotgun (WGS) entry which is preliminary data.</text>
</comment>
<dbReference type="InterPro" id="IPR025202">
    <property type="entry name" value="PLD-like_dom"/>
</dbReference>
<evidence type="ECO:0000256" key="8">
    <source>
        <dbReference type="ARBA" id="ARBA00023098"/>
    </source>
</evidence>
<dbReference type="SUPFAM" id="SSF56024">
    <property type="entry name" value="Phospholipase D/nuclease"/>
    <property type="match status" value="2"/>
</dbReference>
<keyword evidence="7 12" id="KW-1133">Transmembrane helix</keyword>
<dbReference type="SMART" id="SM00155">
    <property type="entry name" value="PLDc"/>
    <property type="match status" value="2"/>
</dbReference>
<feature type="active site" evidence="12">
    <location>
        <position position="216"/>
    </location>
</feature>
<dbReference type="Proteomes" id="UP000216189">
    <property type="component" value="Unassembled WGS sequence"/>
</dbReference>
<keyword evidence="16" id="KW-1185">Reference proteome</keyword>
<dbReference type="NCBIfam" id="TIGR04265">
    <property type="entry name" value="bac_cardiolipin"/>
    <property type="match status" value="1"/>
</dbReference>
<dbReference type="HAMAP" id="MF_01916">
    <property type="entry name" value="Cardiolipin_synth_Cls"/>
    <property type="match status" value="1"/>
</dbReference>
<sequence length="474" mass="54980">MIYIHWIFLLVYFIIIIGTMMAVLMDNRQPAKTMAWLLVLWFLPVVGIILYIFFGQNTRKEKMISQRSLDQLTKRSMLEFAEQENLHIPDNYRPLMRLFTNQNWAFPFKDNMVDVMTNGYDFVFALLREIGKARHHIHIDTYIIENDPVGNLIADALIDKARQGVEVRLIYDDVGCWKVNNQFFDRMRDAGIDVHAFMPVKFPAFTSKVNYRNHRKLYIFDGQVGFIGGMNIALRYVKGTKKGGWRDTQLRIEGGGVYALQRAFLVDWYFVDRSLVTGRNYYPPVNPAIKNNCLVQIVTSSPISPFPDIMQGYVRILLQARQYVYMETPYFIPNEPVLFAMRTAALGGVDVRLMLPMHTDSKLIEWASRSFVKETLEAGVKVYLYQDAFNHSKLLVSDDTISTCGSTNIDVRSFEHNFESNAFFYDKGMALKLKNVYLEDEAHSLILADAIDLEKRPFLYKLWESLVRLLSPLL</sequence>
<dbReference type="InterPro" id="IPR001736">
    <property type="entry name" value="PLipase_D/transphosphatidylase"/>
</dbReference>
<evidence type="ECO:0000313" key="16">
    <source>
        <dbReference type="Proteomes" id="UP000216189"/>
    </source>
</evidence>
<proteinExistence type="inferred from homology"/>
<dbReference type="InterPro" id="IPR030874">
    <property type="entry name" value="Cardiolipin_synth_Firmi"/>
</dbReference>
<comment type="function">
    <text evidence="12">Catalyzes the reversible phosphatidyl group transfer from one phosphatidylglycerol molecule to another to form cardiolipin (CL) (diphosphatidylglycerol) and glycerol.</text>
</comment>
<feature type="domain" description="PLD phosphodiesterase" evidence="14">
    <location>
        <begin position="386"/>
        <end position="413"/>
    </location>
</feature>
<keyword evidence="3 12" id="KW-0444">Lipid biosynthesis</keyword>
<evidence type="ECO:0000259" key="14">
    <source>
        <dbReference type="PROSITE" id="PS50035"/>
    </source>
</evidence>
<keyword evidence="11 12" id="KW-1208">Phospholipid metabolism</keyword>
<dbReference type="Pfam" id="PF13396">
    <property type="entry name" value="PLDc_N"/>
    <property type="match status" value="1"/>
</dbReference>
<feature type="active site" evidence="12">
    <location>
        <position position="398"/>
    </location>
</feature>
<evidence type="ECO:0000256" key="6">
    <source>
        <dbReference type="ARBA" id="ARBA00022737"/>
    </source>
</evidence>
<evidence type="ECO:0000256" key="11">
    <source>
        <dbReference type="ARBA" id="ARBA00023264"/>
    </source>
</evidence>
<keyword evidence="9 12" id="KW-0472">Membrane</keyword>
<organism evidence="15 16">
    <name type="scientific">Segatella bryantii</name>
    <name type="common">Prevotella bryantii</name>
    <dbReference type="NCBI Taxonomy" id="77095"/>
    <lineage>
        <taxon>Bacteria</taxon>
        <taxon>Pseudomonadati</taxon>
        <taxon>Bacteroidota</taxon>
        <taxon>Bacteroidia</taxon>
        <taxon>Bacteroidales</taxon>
        <taxon>Prevotellaceae</taxon>
        <taxon>Segatella</taxon>
    </lineage>
</organism>
<comment type="catalytic activity">
    <reaction evidence="12">
        <text>2 a 1,2-diacyl-sn-glycero-3-phospho-(1'-sn-glycerol) = a cardiolipin + glycerol</text>
        <dbReference type="Rhea" id="RHEA:31451"/>
        <dbReference type="ChEBI" id="CHEBI:17754"/>
        <dbReference type="ChEBI" id="CHEBI:62237"/>
        <dbReference type="ChEBI" id="CHEBI:64716"/>
    </reaction>
</comment>
<feature type="domain" description="PLD phosphodiesterase" evidence="14">
    <location>
        <begin position="209"/>
        <end position="236"/>
    </location>
</feature>
<dbReference type="EMBL" id="NPJF01000023">
    <property type="protein sequence ID" value="OYP56455.1"/>
    <property type="molecule type" value="Genomic_DNA"/>
</dbReference>
<evidence type="ECO:0000256" key="2">
    <source>
        <dbReference type="ARBA" id="ARBA00022475"/>
    </source>
</evidence>
<gene>
    <name evidence="15" type="primary">cls</name>
    <name evidence="15" type="ORF">CIK91_03725</name>
</gene>
<dbReference type="PANTHER" id="PTHR21248">
    <property type="entry name" value="CARDIOLIPIN SYNTHASE"/>
    <property type="match status" value="1"/>
</dbReference>
<dbReference type="Gene3D" id="3.30.870.10">
    <property type="entry name" value="Endonuclease Chain A"/>
    <property type="match status" value="2"/>
</dbReference>
<dbReference type="PROSITE" id="PS50035">
    <property type="entry name" value="PLD"/>
    <property type="match status" value="2"/>
</dbReference>
<feature type="active site" evidence="12">
    <location>
        <position position="214"/>
    </location>
</feature>
<dbReference type="CDD" id="cd09112">
    <property type="entry name" value="PLDc_CLS_2"/>
    <property type="match status" value="1"/>
</dbReference>
<dbReference type="EC" id="2.7.8.-" evidence="12 13"/>
<evidence type="ECO:0000256" key="5">
    <source>
        <dbReference type="ARBA" id="ARBA00022692"/>
    </source>
</evidence>